<dbReference type="SUPFAM" id="SSF46689">
    <property type="entry name" value="Homeodomain-like"/>
    <property type="match status" value="1"/>
</dbReference>
<dbReference type="GO" id="GO:0000978">
    <property type="term" value="F:RNA polymerase II cis-regulatory region sequence-specific DNA binding"/>
    <property type="evidence" value="ECO:0007669"/>
    <property type="project" value="TreeGrafter"/>
</dbReference>
<evidence type="ECO:0000256" key="1">
    <source>
        <dbReference type="ARBA" id="ARBA00004123"/>
    </source>
</evidence>
<dbReference type="GO" id="GO:0005634">
    <property type="term" value="C:nucleus"/>
    <property type="evidence" value="ECO:0007669"/>
    <property type="project" value="UniProtKB-SubCell"/>
</dbReference>
<dbReference type="Gene3D" id="1.10.10.60">
    <property type="entry name" value="Homeodomain-like"/>
    <property type="match status" value="1"/>
</dbReference>
<organism evidence="9 10">
    <name type="scientific">Heliocybe sulcata</name>
    <dbReference type="NCBI Taxonomy" id="5364"/>
    <lineage>
        <taxon>Eukaryota</taxon>
        <taxon>Fungi</taxon>
        <taxon>Dikarya</taxon>
        <taxon>Basidiomycota</taxon>
        <taxon>Agaricomycotina</taxon>
        <taxon>Agaricomycetes</taxon>
        <taxon>Gloeophyllales</taxon>
        <taxon>Gloeophyllaceae</taxon>
        <taxon>Heliocybe</taxon>
    </lineage>
</organism>
<reference evidence="9 10" key="1">
    <citation type="journal article" date="2019" name="Nat. Ecol. Evol.">
        <title>Megaphylogeny resolves global patterns of mushroom evolution.</title>
        <authorList>
            <person name="Varga T."/>
            <person name="Krizsan K."/>
            <person name="Foldi C."/>
            <person name="Dima B."/>
            <person name="Sanchez-Garcia M."/>
            <person name="Sanchez-Ramirez S."/>
            <person name="Szollosi G.J."/>
            <person name="Szarkandi J.G."/>
            <person name="Papp V."/>
            <person name="Albert L."/>
            <person name="Andreopoulos W."/>
            <person name="Angelini C."/>
            <person name="Antonin V."/>
            <person name="Barry K.W."/>
            <person name="Bougher N.L."/>
            <person name="Buchanan P."/>
            <person name="Buyck B."/>
            <person name="Bense V."/>
            <person name="Catcheside P."/>
            <person name="Chovatia M."/>
            <person name="Cooper J."/>
            <person name="Damon W."/>
            <person name="Desjardin D."/>
            <person name="Finy P."/>
            <person name="Geml J."/>
            <person name="Haridas S."/>
            <person name="Hughes K."/>
            <person name="Justo A."/>
            <person name="Karasinski D."/>
            <person name="Kautmanova I."/>
            <person name="Kiss B."/>
            <person name="Kocsube S."/>
            <person name="Kotiranta H."/>
            <person name="LaButti K.M."/>
            <person name="Lechner B.E."/>
            <person name="Liimatainen K."/>
            <person name="Lipzen A."/>
            <person name="Lukacs Z."/>
            <person name="Mihaltcheva S."/>
            <person name="Morgado L.N."/>
            <person name="Niskanen T."/>
            <person name="Noordeloos M.E."/>
            <person name="Ohm R.A."/>
            <person name="Ortiz-Santana B."/>
            <person name="Ovrebo C."/>
            <person name="Racz N."/>
            <person name="Riley R."/>
            <person name="Savchenko A."/>
            <person name="Shiryaev A."/>
            <person name="Soop K."/>
            <person name="Spirin V."/>
            <person name="Szebenyi C."/>
            <person name="Tomsovsky M."/>
            <person name="Tulloss R.E."/>
            <person name="Uehling J."/>
            <person name="Grigoriev I.V."/>
            <person name="Vagvolgyi C."/>
            <person name="Papp T."/>
            <person name="Martin F.M."/>
            <person name="Miettinen O."/>
            <person name="Hibbett D.S."/>
            <person name="Nagy L.G."/>
        </authorList>
    </citation>
    <scope>NUCLEOTIDE SEQUENCE [LARGE SCALE GENOMIC DNA]</scope>
    <source>
        <strain evidence="9 10">OMC1185</strain>
    </source>
</reference>
<protein>
    <recommendedName>
        <fullName evidence="8">Homeobox domain-containing protein</fullName>
    </recommendedName>
</protein>
<dbReference type="PANTHER" id="PTHR24324:SF5">
    <property type="entry name" value="HEMATOPOIETICALLY-EXPRESSED HOMEOBOX PROTEIN HHEX"/>
    <property type="match status" value="1"/>
</dbReference>
<evidence type="ECO:0000256" key="3">
    <source>
        <dbReference type="ARBA" id="ARBA00023155"/>
    </source>
</evidence>
<dbReference type="Proteomes" id="UP000305948">
    <property type="component" value="Unassembled WGS sequence"/>
</dbReference>
<dbReference type="PROSITE" id="PS50071">
    <property type="entry name" value="HOMEOBOX_2"/>
    <property type="match status" value="1"/>
</dbReference>
<feature type="region of interest" description="Disordered" evidence="7">
    <location>
        <begin position="518"/>
        <end position="541"/>
    </location>
</feature>
<sequence length="590" mass="64523">MASEEPSCSPYQLDAQQPPTSMRVDIVKSEEADATLSPASTVASPMTPSEHDPATRRFSSHSPEMTHPREPTKGPKRSKSSASIKGHGEREKRKRSRVTQEQLVHLEQFFAEDRIPTAARRKEISEFLGMQERQTQIWFQNRRAKAKLIDTRRALHTSDEPMERPLEVLPDLLNARETHLEILIHESEPITIIPCMELNIGWWRRIANGAGRPDLIAYMCGRRGCLTWFVHSSDRGFKIEIPFNIIVDAQFATTAPGTAIASFFLSEAPLFYTENVVTPMGATTPVRTWQASADWTEGMQASGNLRHDLIGSPATLANLVRKFHMSTPGSGIQLVSPYGPPDEAGLPPMPQASMTPAAPDRSSGGDVHYGNGETPRPEYFGHGRRRSFSGPPILTTTPLDDGPRLPPVVTQHLDPRVGGLLGPGSVSSSVSSPRSMYSRGSPISTTHPTPVTPDYALPAFHETSAADVQYQYSSQAAYQGVSPGSPFPSMDDPKANSFFVDKGGPYEPHTGMTALSSLSMDDSSPDAAHRPSPPVLTTPVHWAPRALTPELGSGSMYDEPAFLEPLMAPPPDVPASSYWNSHYDPYFSGQ</sequence>
<dbReference type="OrthoDB" id="6159439at2759"/>
<accession>A0A5C3MYX2</accession>
<feature type="region of interest" description="Disordered" evidence="7">
    <location>
        <begin position="338"/>
        <end position="450"/>
    </location>
</feature>
<evidence type="ECO:0000259" key="8">
    <source>
        <dbReference type="PROSITE" id="PS50071"/>
    </source>
</evidence>
<dbReference type="InterPro" id="IPR009057">
    <property type="entry name" value="Homeodomain-like_sf"/>
</dbReference>
<name>A0A5C3MYX2_9AGAM</name>
<gene>
    <name evidence="9" type="ORF">OE88DRAFT_1645817</name>
</gene>
<dbReference type="InterPro" id="IPR001356">
    <property type="entry name" value="HD"/>
</dbReference>
<evidence type="ECO:0000313" key="9">
    <source>
        <dbReference type="EMBL" id="TFK50072.1"/>
    </source>
</evidence>
<feature type="domain" description="Homeobox" evidence="8">
    <location>
        <begin position="89"/>
        <end position="149"/>
    </location>
</feature>
<dbReference type="Pfam" id="PF24818">
    <property type="entry name" value="PH_TRF2_HOY1"/>
    <property type="match status" value="1"/>
</dbReference>
<dbReference type="PANTHER" id="PTHR24324">
    <property type="entry name" value="HOMEOBOX PROTEIN HHEX"/>
    <property type="match status" value="1"/>
</dbReference>
<evidence type="ECO:0000256" key="6">
    <source>
        <dbReference type="RuleBase" id="RU000682"/>
    </source>
</evidence>
<keyword evidence="2 5" id="KW-0238">DNA-binding</keyword>
<keyword evidence="4 5" id="KW-0539">Nucleus</keyword>
<keyword evidence="10" id="KW-1185">Reference proteome</keyword>
<feature type="region of interest" description="Disordered" evidence="7">
    <location>
        <begin position="1"/>
        <end position="99"/>
    </location>
</feature>
<dbReference type="STRING" id="5364.A0A5C3MYX2"/>
<evidence type="ECO:0000313" key="10">
    <source>
        <dbReference type="Proteomes" id="UP000305948"/>
    </source>
</evidence>
<evidence type="ECO:0000256" key="4">
    <source>
        <dbReference type="ARBA" id="ARBA00023242"/>
    </source>
</evidence>
<dbReference type="Pfam" id="PF00046">
    <property type="entry name" value="Homeodomain"/>
    <property type="match status" value="1"/>
</dbReference>
<evidence type="ECO:0000256" key="7">
    <source>
        <dbReference type="SAM" id="MobiDB-lite"/>
    </source>
</evidence>
<dbReference type="EMBL" id="ML213514">
    <property type="protein sequence ID" value="TFK50072.1"/>
    <property type="molecule type" value="Genomic_DNA"/>
</dbReference>
<dbReference type="InterPro" id="IPR051000">
    <property type="entry name" value="Homeobox_DNA-bind_prot"/>
</dbReference>
<dbReference type="CDD" id="cd00086">
    <property type="entry name" value="homeodomain"/>
    <property type="match status" value="1"/>
</dbReference>
<evidence type="ECO:0000256" key="2">
    <source>
        <dbReference type="ARBA" id="ARBA00023125"/>
    </source>
</evidence>
<feature type="compositionally biased region" description="Low complexity" evidence="7">
    <location>
        <begin position="423"/>
        <end position="441"/>
    </location>
</feature>
<dbReference type="AlphaFoldDB" id="A0A5C3MYX2"/>
<dbReference type="GO" id="GO:0030154">
    <property type="term" value="P:cell differentiation"/>
    <property type="evidence" value="ECO:0007669"/>
    <property type="project" value="TreeGrafter"/>
</dbReference>
<dbReference type="SMART" id="SM00389">
    <property type="entry name" value="HOX"/>
    <property type="match status" value="1"/>
</dbReference>
<feature type="compositionally biased region" description="Basic and acidic residues" evidence="7">
    <location>
        <begin position="64"/>
        <end position="73"/>
    </location>
</feature>
<dbReference type="InterPro" id="IPR057939">
    <property type="entry name" value="TRF2_HOY1_PH"/>
</dbReference>
<keyword evidence="3 5" id="KW-0371">Homeobox</keyword>
<dbReference type="GO" id="GO:0006357">
    <property type="term" value="P:regulation of transcription by RNA polymerase II"/>
    <property type="evidence" value="ECO:0007669"/>
    <property type="project" value="TreeGrafter"/>
</dbReference>
<proteinExistence type="predicted"/>
<feature type="DNA-binding region" description="Homeobox" evidence="5">
    <location>
        <begin position="91"/>
        <end position="150"/>
    </location>
</feature>
<feature type="compositionally biased region" description="Polar residues" evidence="7">
    <location>
        <begin position="37"/>
        <end position="47"/>
    </location>
</feature>
<comment type="subcellular location">
    <subcellularLocation>
        <location evidence="1 5 6">Nucleus</location>
    </subcellularLocation>
</comment>
<evidence type="ECO:0000256" key="5">
    <source>
        <dbReference type="PROSITE-ProRule" id="PRU00108"/>
    </source>
</evidence>